<evidence type="ECO:0000313" key="2">
    <source>
        <dbReference type="EMBL" id="EKU94341.1"/>
    </source>
</evidence>
<dbReference type="GO" id="GO:0140359">
    <property type="term" value="F:ABC-type transporter activity"/>
    <property type="evidence" value="ECO:0007669"/>
    <property type="project" value="InterPro"/>
</dbReference>
<keyword evidence="1" id="KW-0812">Transmembrane</keyword>
<name>K9EER5_9LACT</name>
<dbReference type="GO" id="GO:0005886">
    <property type="term" value="C:plasma membrane"/>
    <property type="evidence" value="ECO:0007669"/>
    <property type="project" value="UniProtKB-SubCell"/>
</dbReference>
<gene>
    <name evidence="2" type="ORF">HMPREF9698_00069</name>
</gene>
<accession>K9EER5</accession>
<dbReference type="PANTHER" id="PTHR43471:SF14">
    <property type="entry name" value="ABC-2 TYPE TRANSPORT SYSTEM PERMEASE PROTEIN"/>
    <property type="match status" value="1"/>
</dbReference>
<organism evidence="2 3">
    <name type="scientific">Alloiococcus otitis ATCC 51267</name>
    <dbReference type="NCBI Taxonomy" id="883081"/>
    <lineage>
        <taxon>Bacteria</taxon>
        <taxon>Bacillati</taxon>
        <taxon>Bacillota</taxon>
        <taxon>Bacilli</taxon>
        <taxon>Lactobacillales</taxon>
        <taxon>Carnobacteriaceae</taxon>
        <taxon>Alloiococcus</taxon>
    </lineage>
</organism>
<feature type="transmembrane region" description="Helical" evidence="1">
    <location>
        <begin position="21"/>
        <end position="39"/>
    </location>
</feature>
<dbReference type="eggNOG" id="COG1277">
    <property type="taxonomic scope" value="Bacteria"/>
</dbReference>
<dbReference type="Proteomes" id="UP000009875">
    <property type="component" value="Unassembled WGS sequence"/>
</dbReference>
<keyword evidence="3" id="KW-1185">Reference proteome</keyword>
<sequence>MKQYWVFSKKEFVESVRTKKLLVILFVFAIIGISSPFTAKIMPDLIENLSQTNIEINLAEPSSYDSLEQFFKNTQQMGLLVFIITFNGIIKNELTSGSLINMLTKGLKRRAVILSKISIISLVWTIAILVSFTITWVYTINIFPDQDHNYVLFSVFCIWLFGLFLLILLILASLLTKSSYGHLLLTALVIIFGLIVNVFDKVQKYNPITLASKNMDIIKGVLELSYFYPSLWITILASVLMLVMSILIFNKKSIN</sequence>
<evidence type="ECO:0008006" key="4">
    <source>
        <dbReference type="Google" id="ProtNLM"/>
    </source>
</evidence>
<dbReference type="OrthoDB" id="4187110at2"/>
<reference evidence="2 3" key="1">
    <citation type="submission" date="2012-09" db="EMBL/GenBank/DDBJ databases">
        <title>The Genome Sequence of Alloiococcus otitis ATCC 51267.</title>
        <authorList>
            <consortium name="The Broad Institute Genome Sequencing Platform"/>
            <person name="Earl A."/>
            <person name="Ward D."/>
            <person name="Feldgarden M."/>
            <person name="Gevers D."/>
            <person name="Huys G."/>
            <person name="Walker B."/>
            <person name="Young S.K."/>
            <person name="Zeng Q."/>
            <person name="Gargeya S."/>
            <person name="Fitzgerald M."/>
            <person name="Haas B."/>
            <person name="Abouelleil A."/>
            <person name="Alvarado L."/>
            <person name="Arachchi H.M."/>
            <person name="Berlin A.M."/>
            <person name="Chapman S.B."/>
            <person name="Goldberg J."/>
            <person name="Griggs A."/>
            <person name="Gujja S."/>
            <person name="Hansen M."/>
            <person name="Howarth C."/>
            <person name="Imamovic A."/>
            <person name="Larimer J."/>
            <person name="McCowen C."/>
            <person name="Montmayeur A."/>
            <person name="Murphy C."/>
            <person name="Neiman D."/>
            <person name="Pearson M."/>
            <person name="Priest M."/>
            <person name="Roberts A."/>
            <person name="Saif S."/>
            <person name="Shea T."/>
            <person name="Sisk P."/>
            <person name="Sykes S."/>
            <person name="Wortman J."/>
            <person name="Nusbaum C."/>
            <person name="Birren B."/>
        </authorList>
    </citation>
    <scope>NUCLEOTIDE SEQUENCE [LARGE SCALE GENOMIC DNA]</scope>
    <source>
        <strain evidence="2 3">ATCC 51267</strain>
    </source>
</reference>
<dbReference type="HOGENOM" id="CLU_091969_1_0_9"/>
<dbReference type="EMBL" id="AGXA01000002">
    <property type="protein sequence ID" value="EKU94341.1"/>
    <property type="molecule type" value="Genomic_DNA"/>
</dbReference>
<keyword evidence="1" id="KW-1133">Transmembrane helix</keyword>
<dbReference type="Pfam" id="PF12679">
    <property type="entry name" value="ABC2_membrane_2"/>
    <property type="match status" value="1"/>
</dbReference>
<dbReference type="AlphaFoldDB" id="K9EER5"/>
<keyword evidence="1" id="KW-0472">Membrane</keyword>
<dbReference type="STRING" id="883081.HMPREF9698_00069"/>
<proteinExistence type="predicted"/>
<feature type="transmembrane region" description="Helical" evidence="1">
    <location>
        <begin position="182"/>
        <end position="199"/>
    </location>
</feature>
<feature type="transmembrane region" description="Helical" evidence="1">
    <location>
        <begin position="226"/>
        <end position="249"/>
    </location>
</feature>
<feature type="transmembrane region" description="Helical" evidence="1">
    <location>
        <begin position="74"/>
        <end position="90"/>
    </location>
</feature>
<dbReference type="PANTHER" id="PTHR43471">
    <property type="entry name" value="ABC TRANSPORTER PERMEASE"/>
    <property type="match status" value="1"/>
</dbReference>
<comment type="caution">
    <text evidence="2">The sequence shown here is derived from an EMBL/GenBank/DDBJ whole genome shotgun (WGS) entry which is preliminary data.</text>
</comment>
<protein>
    <recommendedName>
        <fullName evidence="4">ABC-2 type transporter domain-containing protein</fullName>
    </recommendedName>
</protein>
<feature type="transmembrane region" description="Helical" evidence="1">
    <location>
        <begin position="111"/>
        <end position="138"/>
    </location>
</feature>
<evidence type="ECO:0000313" key="3">
    <source>
        <dbReference type="Proteomes" id="UP000009875"/>
    </source>
</evidence>
<dbReference type="RefSeq" id="WP_003776173.1">
    <property type="nucleotide sequence ID" value="NZ_JH992957.1"/>
</dbReference>
<feature type="transmembrane region" description="Helical" evidence="1">
    <location>
        <begin position="150"/>
        <end position="175"/>
    </location>
</feature>
<evidence type="ECO:0000256" key="1">
    <source>
        <dbReference type="SAM" id="Phobius"/>
    </source>
</evidence>